<reference evidence="4 5" key="1">
    <citation type="journal article" date="2018" name="Sci. Rep.">
        <title>Genomic signatures of local adaptation to the degree of environmental predictability in rotifers.</title>
        <authorList>
            <person name="Franch-Gras L."/>
            <person name="Hahn C."/>
            <person name="Garcia-Roger E.M."/>
            <person name="Carmona M.J."/>
            <person name="Serra M."/>
            <person name="Gomez A."/>
        </authorList>
    </citation>
    <scope>NUCLEOTIDE SEQUENCE [LARGE SCALE GENOMIC DNA]</scope>
    <source>
        <strain evidence="4">HYR1</strain>
    </source>
</reference>
<sequence length="293" mass="33371">MAVYDPVNNRPVSDGGSVFVGDKLLIDIKLGKKELGLDMDIENCSMSAEENSMENIDLIYKGCPVINAVTTVSLSFRKLDDYHMQSNLMQVFKLKSTQSVVFKCWTKICLNKCSPMPCESNLPNSRIRLLKNETEFAFKKTETHLTIDNPFGLQVDSKLIKDIDQLPQVIELQVSPRPFSGLIKAILVSAIMIVFAMMVSIISIVVYRWLNKRYGFSADRTENTESICHTSESCKYDMNSRNFQDSYFQNQTEPLSDATRCFTYYLIVNFHAKIPAKNFKNLFSKKNINTVNS</sequence>
<dbReference type="Pfam" id="PF00100">
    <property type="entry name" value="Zona_pellucida"/>
    <property type="match status" value="1"/>
</dbReference>
<comment type="caution">
    <text evidence="4">The sequence shown here is derived from an EMBL/GenBank/DDBJ whole genome shotgun (WGS) entry which is preliminary data.</text>
</comment>
<name>A0A3M7QID1_BRAPC</name>
<accession>A0A3M7QID1</accession>
<keyword evidence="2" id="KW-0812">Transmembrane</keyword>
<evidence type="ECO:0000313" key="5">
    <source>
        <dbReference type="Proteomes" id="UP000276133"/>
    </source>
</evidence>
<dbReference type="InterPro" id="IPR042235">
    <property type="entry name" value="ZP-C_dom"/>
</dbReference>
<evidence type="ECO:0000256" key="1">
    <source>
        <dbReference type="ARBA" id="ARBA00023157"/>
    </source>
</evidence>
<evidence type="ECO:0000313" key="4">
    <source>
        <dbReference type="EMBL" id="RNA11003.1"/>
    </source>
</evidence>
<keyword evidence="2" id="KW-0472">Membrane</keyword>
<dbReference type="PROSITE" id="PS51034">
    <property type="entry name" value="ZP_2"/>
    <property type="match status" value="1"/>
</dbReference>
<organism evidence="4 5">
    <name type="scientific">Brachionus plicatilis</name>
    <name type="common">Marine rotifer</name>
    <name type="synonym">Brachionus muelleri</name>
    <dbReference type="NCBI Taxonomy" id="10195"/>
    <lineage>
        <taxon>Eukaryota</taxon>
        <taxon>Metazoa</taxon>
        <taxon>Spiralia</taxon>
        <taxon>Gnathifera</taxon>
        <taxon>Rotifera</taxon>
        <taxon>Eurotatoria</taxon>
        <taxon>Monogononta</taxon>
        <taxon>Pseudotrocha</taxon>
        <taxon>Ploima</taxon>
        <taxon>Brachionidae</taxon>
        <taxon>Brachionus</taxon>
    </lineage>
</organism>
<gene>
    <name evidence="4" type="ORF">BpHYR1_030875</name>
</gene>
<proteinExistence type="predicted"/>
<keyword evidence="1" id="KW-1015">Disulfide bond</keyword>
<dbReference type="InterPro" id="IPR001507">
    <property type="entry name" value="ZP_dom"/>
</dbReference>
<keyword evidence="5" id="KW-1185">Reference proteome</keyword>
<evidence type="ECO:0000256" key="2">
    <source>
        <dbReference type="SAM" id="Phobius"/>
    </source>
</evidence>
<feature type="domain" description="ZP" evidence="3">
    <location>
        <begin position="1"/>
        <end position="125"/>
    </location>
</feature>
<evidence type="ECO:0000259" key="3">
    <source>
        <dbReference type="PROSITE" id="PS51034"/>
    </source>
</evidence>
<dbReference type="AlphaFoldDB" id="A0A3M7QID1"/>
<dbReference type="InterPro" id="IPR055355">
    <property type="entry name" value="ZP-C"/>
</dbReference>
<protein>
    <recommendedName>
        <fullName evidence="3">ZP domain-containing protein</fullName>
    </recommendedName>
</protein>
<dbReference type="EMBL" id="REGN01006072">
    <property type="protein sequence ID" value="RNA11003.1"/>
    <property type="molecule type" value="Genomic_DNA"/>
</dbReference>
<dbReference type="Gene3D" id="2.60.40.4100">
    <property type="entry name" value="Zona pellucida, ZP-C domain"/>
    <property type="match status" value="1"/>
</dbReference>
<keyword evidence="2" id="KW-1133">Transmembrane helix</keyword>
<feature type="transmembrane region" description="Helical" evidence="2">
    <location>
        <begin position="185"/>
        <end position="210"/>
    </location>
</feature>
<dbReference type="Proteomes" id="UP000276133">
    <property type="component" value="Unassembled WGS sequence"/>
</dbReference>